<proteinExistence type="predicted"/>
<comment type="caution">
    <text evidence="1">The sequence shown here is derived from an EMBL/GenBank/DDBJ whole genome shotgun (WGS) entry which is preliminary data.</text>
</comment>
<dbReference type="Proteomes" id="UP000478052">
    <property type="component" value="Unassembled WGS sequence"/>
</dbReference>
<sequence>MASHLDFITALRFISEFTDGNETDLASFIARCDFVFSKIPDTIKSDILDAVLTQLKGKAFDAYLQAQLSLMTQGPKEMIKDFSQRIEKTYPELTLSHASSVFISGVSQTIQIILLARNITSFEEAIFIGMEQEKTFGTEGKTSKIYERNNKNNSKEKFNKTGEKIDKSKIKCFRCDKMGHCANE</sequence>
<protein>
    <submittedName>
        <fullName evidence="1">Retrovirus-related Pol polyprotein</fullName>
    </submittedName>
</protein>
<evidence type="ECO:0000313" key="1">
    <source>
        <dbReference type="EMBL" id="KAF0715728.1"/>
    </source>
</evidence>
<gene>
    <name evidence="1" type="ORF">FWK35_00031175</name>
</gene>
<dbReference type="OrthoDB" id="8193998at2759"/>
<keyword evidence="2" id="KW-1185">Reference proteome</keyword>
<dbReference type="SUPFAM" id="SSF57756">
    <property type="entry name" value="Retrovirus zinc finger-like domains"/>
    <property type="match status" value="1"/>
</dbReference>
<dbReference type="InterPro" id="IPR036875">
    <property type="entry name" value="Znf_CCHC_sf"/>
</dbReference>
<reference evidence="1 2" key="1">
    <citation type="submission" date="2019-08" db="EMBL/GenBank/DDBJ databases">
        <title>Whole genome of Aphis craccivora.</title>
        <authorList>
            <person name="Voronova N.V."/>
            <person name="Shulinski R.S."/>
            <person name="Bandarenka Y.V."/>
            <person name="Zhorov D.G."/>
            <person name="Warner D."/>
        </authorList>
    </citation>
    <scope>NUCLEOTIDE SEQUENCE [LARGE SCALE GENOMIC DNA]</scope>
    <source>
        <strain evidence="1">180601</strain>
        <tissue evidence="1">Whole Body</tissue>
    </source>
</reference>
<evidence type="ECO:0000313" key="2">
    <source>
        <dbReference type="Proteomes" id="UP000478052"/>
    </source>
</evidence>
<dbReference type="EMBL" id="VUJU01010124">
    <property type="protein sequence ID" value="KAF0715728.1"/>
    <property type="molecule type" value="Genomic_DNA"/>
</dbReference>
<feature type="non-terminal residue" evidence="1">
    <location>
        <position position="184"/>
    </location>
</feature>
<dbReference type="GO" id="GO:0003676">
    <property type="term" value="F:nucleic acid binding"/>
    <property type="evidence" value="ECO:0007669"/>
    <property type="project" value="InterPro"/>
</dbReference>
<dbReference type="AlphaFoldDB" id="A0A6G0VZK9"/>
<accession>A0A6G0VZK9</accession>
<name>A0A6G0VZK9_APHCR</name>
<dbReference type="GO" id="GO:0008270">
    <property type="term" value="F:zinc ion binding"/>
    <property type="evidence" value="ECO:0007669"/>
    <property type="project" value="InterPro"/>
</dbReference>
<organism evidence="1 2">
    <name type="scientific">Aphis craccivora</name>
    <name type="common">Cowpea aphid</name>
    <dbReference type="NCBI Taxonomy" id="307492"/>
    <lineage>
        <taxon>Eukaryota</taxon>
        <taxon>Metazoa</taxon>
        <taxon>Ecdysozoa</taxon>
        <taxon>Arthropoda</taxon>
        <taxon>Hexapoda</taxon>
        <taxon>Insecta</taxon>
        <taxon>Pterygota</taxon>
        <taxon>Neoptera</taxon>
        <taxon>Paraneoptera</taxon>
        <taxon>Hemiptera</taxon>
        <taxon>Sternorrhyncha</taxon>
        <taxon>Aphidomorpha</taxon>
        <taxon>Aphidoidea</taxon>
        <taxon>Aphididae</taxon>
        <taxon>Aphidini</taxon>
        <taxon>Aphis</taxon>
        <taxon>Aphis</taxon>
    </lineage>
</organism>